<dbReference type="InterPro" id="IPR041289">
    <property type="entry name" value="Bact_RF_family3"/>
</dbReference>
<proteinExistence type="predicted"/>
<dbReference type="RefSeq" id="WP_203789090.1">
    <property type="nucleotide sequence ID" value="NZ_BOMV01000092.1"/>
</dbReference>
<evidence type="ECO:0000313" key="2">
    <source>
        <dbReference type="Proteomes" id="UP000636960"/>
    </source>
</evidence>
<dbReference type="AlphaFoldDB" id="A0A919K7M1"/>
<dbReference type="Pfam" id="PF18845">
    <property type="entry name" value="baeRF_family3"/>
    <property type="match status" value="1"/>
</dbReference>
<evidence type="ECO:0000313" key="1">
    <source>
        <dbReference type="EMBL" id="GIF00863.1"/>
    </source>
</evidence>
<accession>A0A919K7M1</accession>
<organism evidence="1 2">
    <name type="scientific">Paractinoplanes rishiriensis</name>
    <dbReference type="NCBI Taxonomy" id="1050105"/>
    <lineage>
        <taxon>Bacteria</taxon>
        <taxon>Bacillati</taxon>
        <taxon>Actinomycetota</taxon>
        <taxon>Actinomycetes</taxon>
        <taxon>Micromonosporales</taxon>
        <taxon>Micromonosporaceae</taxon>
        <taxon>Paractinoplanes</taxon>
    </lineage>
</organism>
<name>A0A919K7M1_9ACTN</name>
<gene>
    <name evidence="1" type="ORF">Ari01nite_83270</name>
</gene>
<reference evidence="1" key="1">
    <citation type="submission" date="2021-01" db="EMBL/GenBank/DDBJ databases">
        <title>Whole genome shotgun sequence of Actinoplanes rishiriensis NBRC 108556.</title>
        <authorList>
            <person name="Komaki H."/>
            <person name="Tamura T."/>
        </authorList>
    </citation>
    <scope>NUCLEOTIDE SEQUENCE</scope>
    <source>
        <strain evidence="1">NBRC 108556</strain>
    </source>
</reference>
<dbReference type="Proteomes" id="UP000636960">
    <property type="component" value="Unassembled WGS sequence"/>
</dbReference>
<sequence>MDLLSAQDLISLSEQRGGVRISVLLPTHRAGPQTDRNRIRLKNLLRRAERTLREDGMAAAEAGEILLPARRLLEPAPWWQRPSDGLAVFLGPDGIRHFRVPVRLPELVAVGDRFLLRPLLPLLGAGGHFYVLALNQDEIRLLRGSRFRLDEVPLDGLPLAVWLTMPRRRAQVHAFVADRGGTGGRAVFHGMEEDTTALVLQHFRRVDRALREVLHTGSVPVVLAGVRSTQALYRQVSTYPRLVGEGVDGSARDLSLAHLHRLARQLAEPLLRGEETRAAGVYRDLRGTGRTCSDTIEIRVLAGQGRIETLFVCAGVPVGGAGVIRLDTNTGEIDHLGSAAVSTLRHGGTVYVVPRDRMPDGAPMAAILRL</sequence>
<comment type="caution">
    <text evidence="1">The sequence shown here is derived from an EMBL/GenBank/DDBJ whole genome shotgun (WGS) entry which is preliminary data.</text>
</comment>
<keyword evidence="2" id="KW-1185">Reference proteome</keyword>
<dbReference type="EMBL" id="BOMV01000092">
    <property type="protein sequence ID" value="GIF00863.1"/>
    <property type="molecule type" value="Genomic_DNA"/>
</dbReference>
<protein>
    <submittedName>
        <fullName evidence="1">Uncharacterized protein</fullName>
    </submittedName>
</protein>